<keyword evidence="11" id="KW-1185">Reference proteome</keyword>
<dbReference type="Proteomes" id="UP000306585">
    <property type="component" value="Unassembled WGS sequence"/>
</dbReference>
<keyword evidence="5 8" id="KW-1133">Transmembrane helix</keyword>
<feature type="domain" description="OmpA-like" evidence="9">
    <location>
        <begin position="113"/>
        <end position="232"/>
    </location>
</feature>
<gene>
    <name evidence="10" type="ORF">FEF65_09315</name>
</gene>
<sequence length="232" mass="25995">MAKKKKWPVEYLPNTEAWMTTFADLVSLMLTFFILIISMSTMDKTGLSDIESSFRKAVSVLNSGDKTEIQIVPPFEMQRLATPRELMLAMRQNSRAILKNSALEHKVNGVIINDRLYLRIPDSILFDPGSAQLKQDNIETLKKLAQMLAMSPGQIRVLGHTSNDIDLENSPFDDPWTLSLARAASVLHVLEDEGVSPSRLSLAGYGPSQPISTEVTPFGRSKNRRVEIMVYE</sequence>
<evidence type="ECO:0000256" key="7">
    <source>
        <dbReference type="PROSITE-ProRule" id="PRU00473"/>
    </source>
</evidence>
<organism evidence="10 11">
    <name type="scientific">Mariprofundus erugo</name>
    <dbReference type="NCBI Taxonomy" id="2528639"/>
    <lineage>
        <taxon>Bacteria</taxon>
        <taxon>Pseudomonadati</taxon>
        <taxon>Pseudomonadota</taxon>
        <taxon>Candidatius Mariprofundia</taxon>
        <taxon>Mariprofundales</taxon>
        <taxon>Mariprofundaceae</taxon>
        <taxon>Mariprofundus</taxon>
    </lineage>
</organism>
<dbReference type="InterPro" id="IPR050330">
    <property type="entry name" value="Bact_OuterMem_StrucFunc"/>
</dbReference>
<protein>
    <submittedName>
        <fullName evidence="10">Motb protein</fullName>
    </submittedName>
</protein>
<evidence type="ECO:0000256" key="4">
    <source>
        <dbReference type="ARBA" id="ARBA00022692"/>
    </source>
</evidence>
<feature type="transmembrane region" description="Helical" evidence="8">
    <location>
        <begin position="17"/>
        <end position="37"/>
    </location>
</feature>
<dbReference type="AlphaFoldDB" id="A0A5R9GJ84"/>
<keyword evidence="6 7" id="KW-0472">Membrane</keyword>
<dbReference type="GO" id="GO:0005886">
    <property type="term" value="C:plasma membrane"/>
    <property type="evidence" value="ECO:0007669"/>
    <property type="project" value="UniProtKB-SubCell"/>
</dbReference>
<dbReference type="CDD" id="cd07185">
    <property type="entry name" value="OmpA_C-like"/>
    <property type="match status" value="1"/>
</dbReference>
<comment type="similarity">
    <text evidence="2">Belongs to the MotB family.</text>
</comment>
<comment type="caution">
    <text evidence="10">The sequence shown here is derived from an EMBL/GenBank/DDBJ whole genome shotgun (WGS) entry which is preliminary data.</text>
</comment>
<dbReference type="SUPFAM" id="SSF103088">
    <property type="entry name" value="OmpA-like"/>
    <property type="match status" value="1"/>
</dbReference>
<evidence type="ECO:0000259" key="9">
    <source>
        <dbReference type="PROSITE" id="PS51123"/>
    </source>
</evidence>
<dbReference type="PANTHER" id="PTHR30329:SF21">
    <property type="entry name" value="LIPOPROTEIN YIAD-RELATED"/>
    <property type="match status" value="1"/>
</dbReference>
<keyword evidence="4 8" id="KW-0812">Transmembrane</keyword>
<dbReference type="PANTHER" id="PTHR30329">
    <property type="entry name" value="STATOR ELEMENT OF FLAGELLAR MOTOR COMPLEX"/>
    <property type="match status" value="1"/>
</dbReference>
<reference evidence="10 11" key="1">
    <citation type="journal article" date="2019" name="Appl. Environ. Microbiol.">
        <title>Environmental Evidence and Genomic Insight of Iron-oxidizing Bacteria Preference Towards More Corrosion Resistant Stainless Steel at Higher Salinities.</title>
        <authorList>
            <person name="Garrison C.E."/>
            <person name="Price K.A."/>
            <person name="Field E.K."/>
        </authorList>
    </citation>
    <scope>NUCLEOTIDE SEQUENCE [LARGE SCALE GENOMIC DNA]</scope>
    <source>
        <strain evidence="10 11">P3</strain>
    </source>
</reference>
<evidence type="ECO:0000313" key="11">
    <source>
        <dbReference type="Proteomes" id="UP000306585"/>
    </source>
</evidence>
<dbReference type="Pfam" id="PF00691">
    <property type="entry name" value="OmpA"/>
    <property type="match status" value="1"/>
</dbReference>
<dbReference type="RefSeq" id="WP_138239541.1">
    <property type="nucleotide sequence ID" value="NZ_VBRY01000008.1"/>
</dbReference>
<dbReference type="Pfam" id="PF13677">
    <property type="entry name" value="MotB_plug"/>
    <property type="match status" value="1"/>
</dbReference>
<dbReference type="InterPro" id="IPR025713">
    <property type="entry name" value="MotB-like_N_dom"/>
</dbReference>
<evidence type="ECO:0000256" key="1">
    <source>
        <dbReference type="ARBA" id="ARBA00004162"/>
    </source>
</evidence>
<dbReference type="PROSITE" id="PS51123">
    <property type="entry name" value="OMPA_2"/>
    <property type="match status" value="1"/>
</dbReference>
<dbReference type="Gene3D" id="3.30.1330.60">
    <property type="entry name" value="OmpA-like domain"/>
    <property type="match status" value="1"/>
</dbReference>
<evidence type="ECO:0000256" key="8">
    <source>
        <dbReference type="SAM" id="Phobius"/>
    </source>
</evidence>
<name>A0A5R9GJ84_9PROT</name>
<evidence type="ECO:0000313" key="10">
    <source>
        <dbReference type="EMBL" id="TLS66711.1"/>
    </source>
</evidence>
<evidence type="ECO:0000256" key="3">
    <source>
        <dbReference type="ARBA" id="ARBA00022475"/>
    </source>
</evidence>
<dbReference type="EMBL" id="VBRY01000008">
    <property type="protein sequence ID" value="TLS66711.1"/>
    <property type="molecule type" value="Genomic_DNA"/>
</dbReference>
<dbReference type="InterPro" id="IPR006665">
    <property type="entry name" value="OmpA-like"/>
</dbReference>
<evidence type="ECO:0000256" key="5">
    <source>
        <dbReference type="ARBA" id="ARBA00022989"/>
    </source>
</evidence>
<accession>A0A5R9GJ84</accession>
<evidence type="ECO:0000256" key="6">
    <source>
        <dbReference type="ARBA" id="ARBA00023136"/>
    </source>
</evidence>
<comment type="subcellular location">
    <subcellularLocation>
        <location evidence="1">Cell membrane</location>
        <topology evidence="1">Single-pass membrane protein</topology>
    </subcellularLocation>
</comment>
<proteinExistence type="inferred from homology"/>
<dbReference type="InterPro" id="IPR036737">
    <property type="entry name" value="OmpA-like_sf"/>
</dbReference>
<keyword evidence="3" id="KW-1003">Cell membrane</keyword>
<evidence type="ECO:0000256" key="2">
    <source>
        <dbReference type="ARBA" id="ARBA00008914"/>
    </source>
</evidence>